<protein>
    <submittedName>
        <fullName evidence="1">Uncharacterized protein</fullName>
    </submittedName>
</protein>
<evidence type="ECO:0000313" key="2">
    <source>
        <dbReference type="Proteomes" id="UP000738359"/>
    </source>
</evidence>
<dbReference type="Proteomes" id="UP000738359">
    <property type="component" value="Unassembled WGS sequence"/>
</dbReference>
<feature type="non-terminal residue" evidence="1">
    <location>
        <position position="1"/>
    </location>
</feature>
<dbReference type="OrthoDB" id="2421607at2759"/>
<sequence>LNAVAKEKSLAYDDGIGLELFTNKTSDELGFMLKHALDAIPHEKKGYETGTTAERRRRDLVRRTNLIDAIYTYFKNYWDSLVLIAEGKFTEGIFKQLKNSGSWCEVGHFIVNYVKAAPLISLLEERWMESANALTR</sequence>
<dbReference type="AlphaFoldDB" id="A0A9P6IYV4"/>
<keyword evidence="2" id="KW-1185">Reference proteome</keyword>
<gene>
    <name evidence="1" type="ORF">BGZ70_010687</name>
</gene>
<reference evidence="1" key="1">
    <citation type="journal article" date="2020" name="Fungal Divers.">
        <title>Resolving the Mortierellaceae phylogeny through synthesis of multi-gene phylogenetics and phylogenomics.</title>
        <authorList>
            <person name="Vandepol N."/>
            <person name="Liber J."/>
            <person name="Desiro A."/>
            <person name="Na H."/>
            <person name="Kennedy M."/>
            <person name="Barry K."/>
            <person name="Grigoriev I.V."/>
            <person name="Miller A.N."/>
            <person name="O'Donnell K."/>
            <person name="Stajich J.E."/>
            <person name="Bonito G."/>
        </authorList>
    </citation>
    <scope>NUCLEOTIDE SEQUENCE</scope>
    <source>
        <strain evidence="1">CK1249</strain>
    </source>
</reference>
<comment type="caution">
    <text evidence="1">The sequence shown here is derived from an EMBL/GenBank/DDBJ whole genome shotgun (WGS) entry which is preliminary data.</text>
</comment>
<proteinExistence type="predicted"/>
<organism evidence="1 2">
    <name type="scientific">Mortierella alpina</name>
    <name type="common">Oleaginous fungus</name>
    <name type="synonym">Mortierella renispora</name>
    <dbReference type="NCBI Taxonomy" id="64518"/>
    <lineage>
        <taxon>Eukaryota</taxon>
        <taxon>Fungi</taxon>
        <taxon>Fungi incertae sedis</taxon>
        <taxon>Mucoromycota</taxon>
        <taxon>Mortierellomycotina</taxon>
        <taxon>Mortierellomycetes</taxon>
        <taxon>Mortierellales</taxon>
        <taxon>Mortierellaceae</taxon>
        <taxon>Mortierella</taxon>
    </lineage>
</organism>
<dbReference type="EMBL" id="JAAAHY010000996">
    <property type="protein sequence ID" value="KAF9954031.1"/>
    <property type="molecule type" value="Genomic_DNA"/>
</dbReference>
<name>A0A9P6IYV4_MORAP</name>
<evidence type="ECO:0000313" key="1">
    <source>
        <dbReference type="EMBL" id="KAF9954031.1"/>
    </source>
</evidence>
<accession>A0A9P6IYV4</accession>